<dbReference type="AlphaFoldDB" id="A0A9W8I8F1"/>
<reference evidence="1" key="1">
    <citation type="submission" date="2022-07" db="EMBL/GenBank/DDBJ databases">
        <title>Phylogenomic reconstructions and comparative analyses of Kickxellomycotina fungi.</title>
        <authorList>
            <person name="Reynolds N.K."/>
            <person name="Stajich J.E."/>
            <person name="Barry K."/>
            <person name="Grigoriev I.V."/>
            <person name="Crous P."/>
            <person name="Smith M.E."/>
        </authorList>
    </citation>
    <scope>NUCLEOTIDE SEQUENCE</scope>
    <source>
        <strain evidence="1">NRRL 1566</strain>
    </source>
</reference>
<gene>
    <name evidence="1" type="ORF">IWW36_005596</name>
</gene>
<dbReference type="OrthoDB" id="5597114at2759"/>
<evidence type="ECO:0000313" key="1">
    <source>
        <dbReference type="EMBL" id="KAJ2843338.1"/>
    </source>
</evidence>
<proteinExistence type="predicted"/>
<evidence type="ECO:0000313" key="2">
    <source>
        <dbReference type="Proteomes" id="UP001139887"/>
    </source>
</evidence>
<keyword evidence="2" id="KW-1185">Reference proteome</keyword>
<dbReference type="Proteomes" id="UP001139887">
    <property type="component" value="Unassembled WGS sequence"/>
</dbReference>
<protein>
    <submittedName>
        <fullName evidence="1">Uncharacterized protein</fullName>
    </submittedName>
</protein>
<organism evidence="1 2">
    <name type="scientific">Coemansia brasiliensis</name>
    <dbReference type="NCBI Taxonomy" id="2650707"/>
    <lineage>
        <taxon>Eukaryota</taxon>
        <taxon>Fungi</taxon>
        <taxon>Fungi incertae sedis</taxon>
        <taxon>Zoopagomycota</taxon>
        <taxon>Kickxellomycotina</taxon>
        <taxon>Kickxellomycetes</taxon>
        <taxon>Kickxellales</taxon>
        <taxon>Kickxellaceae</taxon>
        <taxon>Coemansia</taxon>
    </lineage>
</organism>
<feature type="non-terminal residue" evidence="1">
    <location>
        <position position="108"/>
    </location>
</feature>
<comment type="caution">
    <text evidence="1">The sequence shown here is derived from an EMBL/GenBank/DDBJ whole genome shotgun (WGS) entry which is preliminary data.</text>
</comment>
<feature type="non-terminal residue" evidence="1">
    <location>
        <position position="1"/>
    </location>
</feature>
<dbReference type="EMBL" id="JANBUW010001449">
    <property type="protein sequence ID" value="KAJ2843338.1"/>
    <property type="molecule type" value="Genomic_DNA"/>
</dbReference>
<sequence length="108" mass="11885">ASANPQHNDVFVVSTHAMPKASIYQPIRATQDNHQSSEHLSAERDPSTTLLSQLITPLKTILVRVLKAAETRLESADPKNIADILRGPVDDLKAYLISIWPDVPPQLP</sequence>
<name>A0A9W8I8F1_9FUNG</name>
<accession>A0A9W8I8F1</accession>